<dbReference type="SUPFAM" id="SSF81383">
    <property type="entry name" value="F-box domain"/>
    <property type="match status" value="1"/>
</dbReference>
<dbReference type="Pfam" id="PF12937">
    <property type="entry name" value="F-box-like"/>
    <property type="match status" value="1"/>
</dbReference>
<evidence type="ECO:0000313" key="3">
    <source>
        <dbReference type="Proteomes" id="UP000250235"/>
    </source>
</evidence>
<dbReference type="AlphaFoldDB" id="A0A2Z7AGS4"/>
<dbReference type="SMART" id="SM00256">
    <property type="entry name" value="FBOX"/>
    <property type="match status" value="1"/>
</dbReference>
<dbReference type="PANTHER" id="PTHR31482">
    <property type="entry name" value="ESTS AU081301(E20138)"/>
    <property type="match status" value="1"/>
</dbReference>
<dbReference type="PANTHER" id="PTHR31482:SF2">
    <property type="entry name" value="F-BOX DOMAIN-CONTAINING PROTEIN"/>
    <property type="match status" value="1"/>
</dbReference>
<evidence type="ECO:0000313" key="2">
    <source>
        <dbReference type="EMBL" id="KZV20904.1"/>
    </source>
</evidence>
<dbReference type="PROSITE" id="PS50181">
    <property type="entry name" value="FBOX"/>
    <property type="match status" value="1"/>
</dbReference>
<organism evidence="2 3">
    <name type="scientific">Dorcoceras hygrometricum</name>
    <dbReference type="NCBI Taxonomy" id="472368"/>
    <lineage>
        <taxon>Eukaryota</taxon>
        <taxon>Viridiplantae</taxon>
        <taxon>Streptophyta</taxon>
        <taxon>Embryophyta</taxon>
        <taxon>Tracheophyta</taxon>
        <taxon>Spermatophyta</taxon>
        <taxon>Magnoliopsida</taxon>
        <taxon>eudicotyledons</taxon>
        <taxon>Gunneridae</taxon>
        <taxon>Pentapetalae</taxon>
        <taxon>asterids</taxon>
        <taxon>lamiids</taxon>
        <taxon>Lamiales</taxon>
        <taxon>Gesneriaceae</taxon>
        <taxon>Didymocarpoideae</taxon>
        <taxon>Trichosporeae</taxon>
        <taxon>Loxocarpinae</taxon>
        <taxon>Dorcoceras</taxon>
    </lineage>
</organism>
<dbReference type="EMBL" id="KV015053">
    <property type="protein sequence ID" value="KZV20904.1"/>
    <property type="molecule type" value="Genomic_DNA"/>
</dbReference>
<feature type="domain" description="F-box" evidence="1">
    <location>
        <begin position="20"/>
        <end position="66"/>
    </location>
</feature>
<gene>
    <name evidence="2" type="ORF">F511_40133</name>
</gene>
<proteinExistence type="predicted"/>
<accession>A0A2Z7AGS4</accession>
<sequence>MSLRKKNFISKAENFDMKSDMSVLDLPDLVLESILEKLPPEGLCTMACVCTYLRERCMSGHLWEKHMKNKWARIVGPAAYREWQWHIASRKGSVFFGQGKQRGGLMGYLAHLWPLALIRSSASNASKRKNLPQVDSIMSWYIALESGKFWFPAQVYNRENGHVGFVLSCYDAELSYDQQSDTFQARYPPHGRRASALETGVTWDRLRAPPVDTSPHELHISECLNDLQPGDHIEIQWRRNKEFPYGWWYGVVGHLETCDRDANHCQCPNSDTLVLEFNQYTRGSRWRRTDVSRKDHREEGNEADGFYGGIRKICSNEEISMWRKLWPAELVLQCQYALWKKKQLNGFTLMRDKSCRRIWTCIVELLGMHGFARMSVTAKMGSEDTVTSNYVVPVVELSSDEEELQLGDTKLCGRKTNLGILGIYSPVRLQSGKRMKLCSDTKPLKATEKSKLCDNVNSVEVRKRSAPPPVIVIDISDDSSG</sequence>
<reference evidence="2 3" key="1">
    <citation type="journal article" date="2015" name="Proc. Natl. Acad. Sci. U.S.A.">
        <title>The resurrection genome of Boea hygrometrica: A blueprint for survival of dehydration.</title>
        <authorList>
            <person name="Xiao L."/>
            <person name="Yang G."/>
            <person name="Zhang L."/>
            <person name="Yang X."/>
            <person name="Zhao S."/>
            <person name="Ji Z."/>
            <person name="Zhou Q."/>
            <person name="Hu M."/>
            <person name="Wang Y."/>
            <person name="Chen M."/>
            <person name="Xu Y."/>
            <person name="Jin H."/>
            <person name="Xiao X."/>
            <person name="Hu G."/>
            <person name="Bao F."/>
            <person name="Hu Y."/>
            <person name="Wan P."/>
            <person name="Li L."/>
            <person name="Deng X."/>
            <person name="Kuang T."/>
            <person name="Xiang C."/>
            <person name="Zhu J.K."/>
            <person name="Oliver M.J."/>
            <person name="He Y."/>
        </authorList>
    </citation>
    <scope>NUCLEOTIDE SEQUENCE [LARGE SCALE GENOMIC DNA]</scope>
    <source>
        <strain evidence="3">cv. XS01</strain>
    </source>
</reference>
<keyword evidence="3" id="KW-1185">Reference proteome</keyword>
<dbReference type="Gene3D" id="1.20.1280.50">
    <property type="match status" value="1"/>
</dbReference>
<name>A0A2Z7AGS4_9LAMI</name>
<dbReference type="Proteomes" id="UP000250235">
    <property type="component" value="Unassembled WGS sequence"/>
</dbReference>
<protein>
    <submittedName>
        <fullName evidence="2">F-box protein</fullName>
    </submittedName>
</protein>
<evidence type="ECO:0000259" key="1">
    <source>
        <dbReference type="PROSITE" id="PS50181"/>
    </source>
</evidence>
<dbReference type="InterPro" id="IPR001810">
    <property type="entry name" value="F-box_dom"/>
</dbReference>
<dbReference type="OrthoDB" id="512036at2759"/>
<dbReference type="CDD" id="cd09917">
    <property type="entry name" value="F-box_SF"/>
    <property type="match status" value="1"/>
</dbReference>
<dbReference type="InterPro" id="IPR036047">
    <property type="entry name" value="F-box-like_dom_sf"/>
</dbReference>